<dbReference type="EMBL" id="VXIT01000014">
    <property type="protein sequence ID" value="KAA6408071.1"/>
    <property type="molecule type" value="Genomic_DNA"/>
</dbReference>
<evidence type="ECO:0000313" key="3">
    <source>
        <dbReference type="Proteomes" id="UP000324767"/>
    </source>
</evidence>
<reference evidence="2 3" key="1">
    <citation type="submission" date="2019-09" db="EMBL/GenBank/DDBJ databases">
        <title>The hologenome of the rock-dwelling lichen Lasallia pustulata.</title>
        <authorList>
            <person name="Greshake Tzovaras B."/>
            <person name="Segers F."/>
            <person name="Bicker A."/>
            <person name="Dal Grande F."/>
            <person name="Otte J."/>
            <person name="Hankeln T."/>
            <person name="Schmitt I."/>
            <person name="Ebersberger I."/>
        </authorList>
    </citation>
    <scope>NUCLEOTIDE SEQUENCE [LARGE SCALE GENOMIC DNA]</scope>
    <source>
        <strain evidence="2">A1-1</strain>
    </source>
</reference>
<evidence type="ECO:0000256" key="1">
    <source>
        <dbReference type="SAM" id="MobiDB-lite"/>
    </source>
</evidence>
<feature type="region of interest" description="Disordered" evidence="1">
    <location>
        <begin position="1"/>
        <end position="26"/>
    </location>
</feature>
<comment type="caution">
    <text evidence="2">The sequence shown here is derived from an EMBL/GenBank/DDBJ whole genome shotgun (WGS) entry which is preliminary data.</text>
</comment>
<sequence>MEVEPLRRRRPTSLPSTAFTPASATAAPDLKARLPPIPPLAPSANEVLPNYVAAAAVPAPAIAAVPAPAIAAVPAPATAAATTFFVGWVLRPARVLRDKTLAAAFSASLAASACF</sequence>
<dbReference type="Proteomes" id="UP000324767">
    <property type="component" value="Unassembled WGS sequence"/>
</dbReference>
<dbReference type="AlphaFoldDB" id="A0A5M8PFH0"/>
<feature type="compositionally biased region" description="Low complexity" evidence="1">
    <location>
        <begin position="12"/>
        <end position="26"/>
    </location>
</feature>
<proteinExistence type="predicted"/>
<protein>
    <submittedName>
        <fullName evidence="2">Uncharacterized protein</fullName>
    </submittedName>
</protein>
<evidence type="ECO:0000313" key="2">
    <source>
        <dbReference type="EMBL" id="KAA6408071.1"/>
    </source>
</evidence>
<accession>A0A5M8PFH0</accession>
<organism evidence="2 3">
    <name type="scientific">Lasallia pustulata</name>
    <dbReference type="NCBI Taxonomy" id="136370"/>
    <lineage>
        <taxon>Eukaryota</taxon>
        <taxon>Fungi</taxon>
        <taxon>Dikarya</taxon>
        <taxon>Ascomycota</taxon>
        <taxon>Pezizomycotina</taxon>
        <taxon>Lecanoromycetes</taxon>
        <taxon>OSLEUM clade</taxon>
        <taxon>Umbilicariomycetidae</taxon>
        <taxon>Umbilicariales</taxon>
        <taxon>Umbilicariaceae</taxon>
        <taxon>Lasallia</taxon>
    </lineage>
</organism>
<name>A0A5M8PFH0_9LECA</name>
<gene>
    <name evidence="2" type="ORF">FRX48_07812</name>
</gene>